<evidence type="ECO:0000259" key="1">
    <source>
        <dbReference type="PROSITE" id="PS51819"/>
    </source>
</evidence>
<dbReference type="RefSeq" id="WP_133501883.1">
    <property type="nucleotide sequence ID" value="NZ_SNXC01000001.1"/>
</dbReference>
<dbReference type="SUPFAM" id="SSF54593">
    <property type="entry name" value="Glyoxalase/Bleomycin resistance protein/Dihydroxybiphenyl dioxygenase"/>
    <property type="match status" value="1"/>
</dbReference>
<accession>A0A4R6MIS9</accession>
<sequence>MSQLNCVVLYAESINQSVALYTQLIGLPPVDQSPNFAMFRTNEGLMLGIWQKDQVRPELEETGCGMEIVFAVETPTQLEQELGKYESLNLSILQPIIEMDFGYSFTAVDSDGHRLRVMCQK</sequence>
<feature type="domain" description="VOC" evidence="1">
    <location>
        <begin position="3"/>
        <end position="120"/>
    </location>
</feature>
<dbReference type="Gene3D" id="3.30.720.120">
    <property type="match status" value="1"/>
</dbReference>
<proteinExistence type="predicted"/>
<evidence type="ECO:0000313" key="3">
    <source>
        <dbReference type="Proteomes" id="UP000294656"/>
    </source>
</evidence>
<dbReference type="PROSITE" id="PS51819">
    <property type="entry name" value="VOC"/>
    <property type="match status" value="1"/>
</dbReference>
<dbReference type="PIRSF" id="PIRSF039020">
    <property type="entry name" value="EhpR"/>
    <property type="match status" value="1"/>
</dbReference>
<reference evidence="2 3" key="1">
    <citation type="submission" date="2019-03" db="EMBL/GenBank/DDBJ databases">
        <title>Genomic Encyclopedia of Type Strains, Phase III (KMG-III): the genomes of soil and plant-associated and newly described type strains.</title>
        <authorList>
            <person name="Whitman W."/>
        </authorList>
    </citation>
    <scope>NUCLEOTIDE SEQUENCE [LARGE SCALE GENOMIC DNA]</scope>
    <source>
        <strain evidence="2 3">CECT 7378</strain>
    </source>
</reference>
<dbReference type="GO" id="GO:0016829">
    <property type="term" value="F:lyase activity"/>
    <property type="evidence" value="ECO:0007669"/>
    <property type="project" value="UniProtKB-KW"/>
</dbReference>
<keyword evidence="2" id="KW-0456">Lyase</keyword>
<dbReference type="OrthoDB" id="9806945at2"/>
<organism evidence="2 3">
    <name type="scientific">Marinomonas balearica</name>
    <dbReference type="NCBI Taxonomy" id="491947"/>
    <lineage>
        <taxon>Bacteria</taxon>
        <taxon>Pseudomonadati</taxon>
        <taxon>Pseudomonadota</taxon>
        <taxon>Gammaproteobacteria</taxon>
        <taxon>Oceanospirillales</taxon>
        <taxon>Oceanospirillaceae</taxon>
        <taxon>Marinomonas</taxon>
    </lineage>
</organism>
<gene>
    <name evidence="2" type="ORF">DFP79_0085</name>
</gene>
<dbReference type="Gene3D" id="3.30.720.110">
    <property type="match status" value="1"/>
</dbReference>
<dbReference type="AlphaFoldDB" id="A0A4R6MIS9"/>
<keyword evidence="3" id="KW-1185">Reference proteome</keyword>
<dbReference type="InterPro" id="IPR029068">
    <property type="entry name" value="Glyas_Bleomycin-R_OHBP_Dase"/>
</dbReference>
<comment type="caution">
    <text evidence="2">The sequence shown here is derived from an EMBL/GenBank/DDBJ whole genome shotgun (WGS) entry which is preliminary data.</text>
</comment>
<name>A0A4R6MIS9_9GAMM</name>
<evidence type="ECO:0000313" key="2">
    <source>
        <dbReference type="EMBL" id="TDP01908.1"/>
    </source>
</evidence>
<protein>
    <submittedName>
        <fullName evidence="2">Putative enzyme related to lactoylglutathione lyase</fullName>
    </submittedName>
</protein>
<dbReference type="Proteomes" id="UP000294656">
    <property type="component" value="Unassembled WGS sequence"/>
</dbReference>
<dbReference type="EMBL" id="SNXC01000001">
    <property type="protein sequence ID" value="TDP01908.1"/>
    <property type="molecule type" value="Genomic_DNA"/>
</dbReference>
<dbReference type="InterPro" id="IPR026275">
    <property type="entry name" value="Glyoxalase/dOase/EhpR"/>
</dbReference>
<dbReference type="InterPro" id="IPR037523">
    <property type="entry name" value="VOC_core"/>
</dbReference>